<dbReference type="InterPro" id="IPR020084">
    <property type="entry name" value="NUDIX_hydrolase_CS"/>
</dbReference>
<evidence type="ECO:0000256" key="4">
    <source>
        <dbReference type="RuleBase" id="RU003476"/>
    </source>
</evidence>
<evidence type="ECO:0000313" key="6">
    <source>
        <dbReference type="EMBL" id="MFC6017826.1"/>
    </source>
</evidence>
<dbReference type="InterPro" id="IPR015797">
    <property type="entry name" value="NUDIX_hydrolase-like_dom_sf"/>
</dbReference>
<evidence type="ECO:0000259" key="5">
    <source>
        <dbReference type="PROSITE" id="PS51462"/>
    </source>
</evidence>
<dbReference type="SUPFAM" id="SSF55811">
    <property type="entry name" value="Nudix"/>
    <property type="match status" value="1"/>
</dbReference>
<evidence type="ECO:0000313" key="7">
    <source>
        <dbReference type="Proteomes" id="UP001596203"/>
    </source>
</evidence>
<dbReference type="RefSeq" id="WP_377422391.1">
    <property type="nucleotide sequence ID" value="NZ_JBHSPR010000010.1"/>
</dbReference>
<sequence>MMSLPGVHPWVLAMRRLVNLQGLADLGDDVSAQPGYLTISQVHTRLRDAGFTDSTQTIRRLIDDGQFGAEGEDWYRTERGGYRMISIGAVDRLIGRRRRPADHAPEAATRPEPSPVVAAIVTSRLGVLVGKRTDGNPPWTFIAGEIEPGESPADAATREVKEETGLLVRTAEREIGRRVHPKTGRTMIYLSCTPLGKLDVFVGDEDELTEVKWASLAEAQELLPGIFDPVLDYLQRELRGQ</sequence>
<organism evidence="6 7">
    <name type="scientific">Plantactinospora solaniradicis</name>
    <dbReference type="NCBI Taxonomy" id="1723736"/>
    <lineage>
        <taxon>Bacteria</taxon>
        <taxon>Bacillati</taxon>
        <taxon>Actinomycetota</taxon>
        <taxon>Actinomycetes</taxon>
        <taxon>Micromonosporales</taxon>
        <taxon>Micromonosporaceae</taxon>
        <taxon>Plantactinospora</taxon>
    </lineage>
</organism>
<keyword evidence="7" id="KW-1185">Reference proteome</keyword>
<comment type="similarity">
    <text evidence="2 4">Belongs to the Nudix hydrolase family.</text>
</comment>
<comment type="caution">
    <text evidence="6">The sequence shown here is derived from an EMBL/GenBank/DDBJ whole genome shotgun (WGS) entry which is preliminary data.</text>
</comment>
<dbReference type="PROSITE" id="PS51462">
    <property type="entry name" value="NUDIX"/>
    <property type="match status" value="1"/>
</dbReference>
<dbReference type="InterPro" id="IPR000086">
    <property type="entry name" value="NUDIX_hydrolase_dom"/>
</dbReference>
<evidence type="ECO:0000256" key="1">
    <source>
        <dbReference type="ARBA" id="ARBA00001946"/>
    </source>
</evidence>
<gene>
    <name evidence="6" type="ORF">ACFP2T_16615</name>
</gene>
<dbReference type="PROSITE" id="PS00893">
    <property type="entry name" value="NUDIX_BOX"/>
    <property type="match status" value="1"/>
</dbReference>
<dbReference type="EMBL" id="JBHSPR010000010">
    <property type="protein sequence ID" value="MFC6017826.1"/>
    <property type="molecule type" value="Genomic_DNA"/>
</dbReference>
<dbReference type="Gene3D" id="3.90.79.10">
    <property type="entry name" value="Nucleoside Triphosphate Pyrophosphohydrolase"/>
    <property type="match status" value="1"/>
</dbReference>
<reference evidence="7" key="1">
    <citation type="journal article" date="2019" name="Int. J. Syst. Evol. Microbiol.">
        <title>The Global Catalogue of Microorganisms (GCM) 10K type strain sequencing project: providing services to taxonomists for standard genome sequencing and annotation.</title>
        <authorList>
            <consortium name="The Broad Institute Genomics Platform"/>
            <consortium name="The Broad Institute Genome Sequencing Center for Infectious Disease"/>
            <person name="Wu L."/>
            <person name="Ma J."/>
        </authorList>
    </citation>
    <scope>NUCLEOTIDE SEQUENCE [LARGE SCALE GENOMIC DNA]</scope>
    <source>
        <strain evidence="7">ZS-35-S2</strain>
    </source>
</reference>
<proteinExistence type="inferred from homology"/>
<name>A0ABW1K7L3_9ACTN</name>
<evidence type="ECO:0000256" key="3">
    <source>
        <dbReference type="ARBA" id="ARBA00022801"/>
    </source>
</evidence>
<comment type="cofactor">
    <cofactor evidence="1">
        <name>Mg(2+)</name>
        <dbReference type="ChEBI" id="CHEBI:18420"/>
    </cofactor>
</comment>
<dbReference type="InterPro" id="IPR020476">
    <property type="entry name" value="Nudix_hydrolase"/>
</dbReference>
<dbReference type="PANTHER" id="PTHR43046">
    <property type="entry name" value="GDP-MANNOSE MANNOSYL HYDROLASE"/>
    <property type="match status" value="1"/>
</dbReference>
<dbReference type="Proteomes" id="UP001596203">
    <property type="component" value="Unassembled WGS sequence"/>
</dbReference>
<evidence type="ECO:0000256" key="2">
    <source>
        <dbReference type="ARBA" id="ARBA00005582"/>
    </source>
</evidence>
<protein>
    <submittedName>
        <fullName evidence="6">NUDIX domain-containing protein</fullName>
    </submittedName>
</protein>
<dbReference type="PRINTS" id="PR00502">
    <property type="entry name" value="NUDIXFAMILY"/>
</dbReference>
<dbReference type="PANTHER" id="PTHR43046:SF14">
    <property type="entry name" value="MUTT_NUDIX FAMILY PROTEIN"/>
    <property type="match status" value="1"/>
</dbReference>
<accession>A0ABW1K7L3</accession>
<keyword evidence="3 4" id="KW-0378">Hydrolase</keyword>
<dbReference type="Pfam" id="PF00293">
    <property type="entry name" value="NUDIX"/>
    <property type="match status" value="1"/>
</dbReference>
<feature type="domain" description="Nudix hydrolase" evidence="5">
    <location>
        <begin position="111"/>
        <end position="237"/>
    </location>
</feature>